<dbReference type="InterPro" id="IPR036249">
    <property type="entry name" value="Thioredoxin-like_sf"/>
</dbReference>
<feature type="transmembrane region" description="Helical" evidence="5">
    <location>
        <begin position="422"/>
        <end position="443"/>
    </location>
</feature>
<dbReference type="Pfam" id="PF13899">
    <property type="entry name" value="Thioredoxin_7"/>
    <property type="match status" value="1"/>
</dbReference>
<evidence type="ECO:0000256" key="4">
    <source>
        <dbReference type="ARBA" id="ARBA00023136"/>
    </source>
</evidence>
<accession>A0A381P5P4</accession>
<dbReference type="GO" id="GO:0045454">
    <property type="term" value="P:cell redox homeostasis"/>
    <property type="evidence" value="ECO:0007669"/>
    <property type="project" value="TreeGrafter"/>
</dbReference>
<dbReference type="GO" id="GO:0015035">
    <property type="term" value="F:protein-disulfide reductase activity"/>
    <property type="evidence" value="ECO:0007669"/>
    <property type="project" value="TreeGrafter"/>
</dbReference>
<evidence type="ECO:0000313" key="7">
    <source>
        <dbReference type="EMBL" id="SUZ60963.1"/>
    </source>
</evidence>
<gene>
    <name evidence="7" type="ORF">METZ01_LOCUS13817</name>
</gene>
<dbReference type="PANTHER" id="PTHR32234">
    <property type="entry name" value="THIOL:DISULFIDE INTERCHANGE PROTEIN DSBD"/>
    <property type="match status" value="1"/>
</dbReference>
<feature type="transmembrane region" description="Helical" evidence="5">
    <location>
        <begin position="354"/>
        <end position="375"/>
    </location>
</feature>
<evidence type="ECO:0000256" key="5">
    <source>
        <dbReference type="SAM" id="Phobius"/>
    </source>
</evidence>
<feature type="transmembrane region" description="Helical" evidence="5">
    <location>
        <begin position="207"/>
        <end position="229"/>
    </location>
</feature>
<proteinExistence type="predicted"/>
<keyword evidence="4 5" id="KW-0472">Membrane</keyword>
<feature type="domain" description="Cytochrome C biogenesis protein transmembrane" evidence="6">
    <location>
        <begin position="167"/>
        <end position="375"/>
    </location>
</feature>
<protein>
    <recommendedName>
        <fullName evidence="6">Cytochrome C biogenesis protein transmembrane domain-containing protein</fullName>
    </recommendedName>
</protein>
<evidence type="ECO:0000259" key="6">
    <source>
        <dbReference type="Pfam" id="PF02683"/>
    </source>
</evidence>
<dbReference type="Pfam" id="PF02683">
    <property type="entry name" value="DsbD_TM"/>
    <property type="match status" value="1"/>
</dbReference>
<feature type="transmembrane region" description="Helical" evidence="5">
    <location>
        <begin position="163"/>
        <end position="195"/>
    </location>
</feature>
<feature type="transmembrane region" description="Helical" evidence="5">
    <location>
        <begin position="241"/>
        <end position="262"/>
    </location>
</feature>
<keyword evidence="2 5" id="KW-0812">Transmembrane</keyword>
<feature type="transmembrane region" description="Helical" evidence="5">
    <location>
        <begin position="390"/>
        <end position="410"/>
    </location>
</feature>
<keyword evidence="3 5" id="KW-1133">Transmembrane helix</keyword>
<comment type="subcellular location">
    <subcellularLocation>
        <location evidence="1">Membrane</location>
        <topology evidence="1">Multi-pass membrane protein</topology>
    </subcellularLocation>
</comment>
<evidence type="ECO:0000256" key="1">
    <source>
        <dbReference type="ARBA" id="ARBA00004141"/>
    </source>
</evidence>
<dbReference type="InterPro" id="IPR003834">
    <property type="entry name" value="Cyt_c_assmbl_TM_dom"/>
</dbReference>
<dbReference type="PANTHER" id="PTHR32234:SF0">
    <property type="entry name" value="THIOL:DISULFIDE INTERCHANGE PROTEIN DSBD"/>
    <property type="match status" value="1"/>
</dbReference>
<name>A0A381P5P4_9ZZZZ</name>
<organism evidence="7">
    <name type="scientific">marine metagenome</name>
    <dbReference type="NCBI Taxonomy" id="408172"/>
    <lineage>
        <taxon>unclassified sequences</taxon>
        <taxon>metagenomes</taxon>
        <taxon>ecological metagenomes</taxon>
    </lineage>
</organism>
<dbReference type="GO" id="GO:0016020">
    <property type="term" value="C:membrane"/>
    <property type="evidence" value="ECO:0007669"/>
    <property type="project" value="UniProtKB-SubCell"/>
</dbReference>
<dbReference type="SUPFAM" id="SSF52833">
    <property type="entry name" value="Thioredoxin-like"/>
    <property type="match status" value="1"/>
</dbReference>
<feature type="non-terminal residue" evidence="7">
    <location>
        <position position="1"/>
    </location>
</feature>
<dbReference type="GO" id="GO:0017004">
    <property type="term" value="P:cytochrome complex assembly"/>
    <property type="evidence" value="ECO:0007669"/>
    <property type="project" value="InterPro"/>
</dbReference>
<reference evidence="7" key="1">
    <citation type="submission" date="2018-05" db="EMBL/GenBank/DDBJ databases">
        <authorList>
            <person name="Lanie J.A."/>
            <person name="Ng W.-L."/>
            <person name="Kazmierczak K.M."/>
            <person name="Andrzejewski T.M."/>
            <person name="Davidsen T.M."/>
            <person name="Wayne K.J."/>
            <person name="Tettelin H."/>
            <person name="Glass J.I."/>
            <person name="Rusch D."/>
            <person name="Podicherti R."/>
            <person name="Tsui H.-C.T."/>
            <person name="Winkler M.E."/>
        </authorList>
    </citation>
    <scope>NUCLEOTIDE SEQUENCE</scope>
</reference>
<sequence length="640" mass="72918">VLFVNTFSQILTPIEWSYVVDKKQLNVGDSITLTFIAEIEDLWYLYSFGNNDINSELSPTFIFNKNDTYGLIDGVIPINPKTKYDSIWEGNVKYFDREAKFIQKISVLSKTPYVSGSMSYKVCSDIEKKCITLEKEFNFYAKGPVESEVVLNTIKQNNDLSSLFSFLFFSFLAGLLAILTPCVFPMIPITVSYFANKNNQIKTFSEALFYGVSIVLIFTFLGVILSVLVGPQTANELATAWIPNILFFVLFVLFGISLMGFFELTIPSSLITSMDKKSEQGGYLGVFFMAFTLVLVSFSCTGPLIGSILVQSASGLQIKPILGMLFFSIAFAFPFTLLAIFPKALESLPKSGKWMITLRVILGFVVIAFSLKFLSVVDKAYHFDLLNRDIFLFIWTTLFLILTFYLFGFIKFPEGYVGNLGIKTRIVGLTFGLITIYIFSGIFGNKLPLLAAYLPQQQSTYFDLLSFKRKPFYDLDNQKNVIYKNSKYADILNLPHDLQGFFDYDEALIYAKKVNKPLLLDFTGHGCVNCRDIEARVWSEKIIRDILNNKYVLASLYIDDKTMLPKDEWYISQYDGKIKKSIGKQNADFQITKFNNNAQPFYVVLNPYSEKMIIDPIGYELNLQKHLGFLEQGLKRFYDN</sequence>
<feature type="transmembrane region" description="Helical" evidence="5">
    <location>
        <begin position="283"/>
        <end position="309"/>
    </location>
</feature>
<evidence type="ECO:0000256" key="3">
    <source>
        <dbReference type="ARBA" id="ARBA00022989"/>
    </source>
</evidence>
<dbReference type="Gene3D" id="3.40.30.10">
    <property type="entry name" value="Glutaredoxin"/>
    <property type="match status" value="1"/>
</dbReference>
<evidence type="ECO:0000256" key="2">
    <source>
        <dbReference type="ARBA" id="ARBA00022692"/>
    </source>
</evidence>
<dbReference type="AlphaFoldDB" id="A0A381P5P4"/>
<dbReference type="EMBL" id="UINC01000776">
    <property type="protein sequence ID" value="SUZ60963.1"/>
    <property type="molecule type" value="Genomic_DNA"/>
</dbReference>
<feature type="transmembrane region" description="Helical" evidence="5">
    <location>
        <begin position="321"/>
        <end position="342"/>
    </location>
</feature>